<dbReference type="AlphaFoldDB" id="A0AAW1C357"/>
<dbReference type="PANTHER" id="PTHR11129">
    <property type="entry name" value="PROTEIN FARNESYLTRANSFERASE ALPHA SUBUNIT/RAB GERANYLGERANYL TRANSFERASE ALPHA SUBUNIT"/>
    <property type="match status" value="1"/>
</dbReference>
<keyword evidence="2" id="KW-0637">Prenyltransferase</keyword>
<evidence type="ECO:0000256" key="4">
    <source>
        <dbReference type="ARBA" id="ARBA00022737"/>
    </source>
</evidence>
<keyword evidence="4" id="KW-0677">Repeat</keyword>
<dbReference type="PROSITE" id="PS51147">
    <property type="entry name" value="PFTA"/>
    <property type="match status" value="3"/>
</dbReference>
<organism evidence="6 7">
    <name type="scientific">Crotalus adamanteus</name>
    <name type="common">Eastern diamondback rattlesnake</name>
    <dbReference type="NCBI Taxonomy" id="8729"/>
    <lineage>
        <taxon>Eukaryota</taxon>
        <taxon>Metazoa</taxon>
        <taxon>Chordata</taxon>
        <taxon>Craniata</taxon>
        <taxon>Vertebrata</taxon>
        <taxon>Euteleostomi</taxon>
        <taxon>Lepidosauria</taxon>
        <taxon>Squamata</taxon>
        <taxon>Bifurcata</taxon>
        <taxon>Unidentata</taxon>
        <taxon>Episquamata</taxon>
        <taxon>Toxicofera</taxon>
        <taxon>Serpentes</taxon>
        <taxon>Colubroidea</taxon>
        <taxon>Viperidae</taxon>
        <taxon>Crotalinae</taxon>
        <taxon>Crotalus</taxon>
    </lineage>
</organism>
<feature type="region of interest" description="Disordered" evidence="5">
    <location>
        <begin position="506"/>
        <end position="533"/>
    </location>
</feature>
<keyword evidence="3" id="KW-0808">Transferase</keyword>
<dbReference type="Pfam" id="PF01239">
    <property type="entry name" value="PPTA"/>
    <property type="match status" value="3"/>
</dbReference>
<accession>A0AAW1C357</accession>
<dbReference type="PANTHER" id="PTHR11129:SF3">
    <property type="entry name" value="PROTEIN PRENYLTRANSFERASE ALPHA SUBUNIT REPEAT-CONTAINING PROTEIN 1"/>
    <property type="match status" value="1"/>
</dbReference>
<gene>
    <name evidence="6" type="ORF">NXF25_006966</name>
</gene>
<evidence type="ECO:0000256" key="5">
    <source>
        <dbReference type="SAM" id="MobiDB-lite"/>
    </source>
</evidence>
<proteinExistence type="inferred from homology"/>
<dbReference type="Gene3D" id="1.25.40.120">
    <property type="entry name" value="Protein prenylyltransferase"/>
    <property type="match status" value="1"/>
</dbReference>
<comment type="similarity">
    <text evidence="1">Belongs to the protein prenyltransferase subunit alpha family.</text>
</comment>
<evidence type="ECO:0000256" key="1">
    <source>
        <dbReference type="ARBA" id="ARBA00006734"/>
    </source>
</evidence>
<protein>
    <submittedName>
        <fullName evidence="6">Protein prenyltransferase alpha subunit repeat-containing protein 1</fullName>
    </submittedName>
</protein>
<evidence type="ECO:0000313" key="7">
    <source>
        <dbReference type="Proteomes" id="UP001474421"/>
    </source>
</evidence>
<dbReference type="GO" id="GO:0005737">
    <property type="term" value="C:cytoplasm"/>
    <property type="evidence" value="ECO:0007669"/>
    <property type="project" value="TreeGrafter"/>
</dbReference>
<name>A0AAW1C357_CROAD</name>
<evidence type="ECO:0000256" key="3">
    <source>
        <dbReference type="ARBA" id="ARBA00022679"/>
    </source>
</evidence>
<comment type="caution">
    <text evidence="6">The sequence shown here is derived from an EMBL/GenBank/DDBJ whole genome shotgun (WGS) entry which is preliminary data.</text>
</comment>
<sequence>MAESPEEVAVLVQRVVKDINSAFKRNPDIDEIGLIPCPEARYNRSPIVLVENKLGVESWCVKFLLPYVHNKLLHYKLRKQWLNKEELIDITCTLLLLNPDFTTAWNVRKELILSGTLNPIKDLHLGKLALTKFPKSPETWIHRRWVLQHLIQENSLPALVTKGNLEALPTEKIQRLVKEEMDVCCDAAGRYPSNYNAWSHRIWVLQNLAKLNTKILLDELSSTKRWVSMHVSDHSGFHYHEADEGAEAFCMEKQQPDHSLYLKEEIGLCTDLIDTYPGHETLWYHRRQVFYLQNHLKKCPVPSICLRTRLLRFLGAGLSEAPLGRAEGLVATPESRGSLGGGLKEAREAGAERGAVADGCRAKPRRSEKRRRKMVEREAGLAAEGKAASQVSCLPLRCCRRRRSRHPHPSQSRCGCCASRVALAQRRGEEGREKAEAPCLRGGWGGMPRAPCSRGSRKIARFAEAGGRARGAESSPATYRASGPGWAEEVHAPHCVSSNLCERVESLSTKSPLPPPSASSVKPPGLLFPSFPT</sequence>
<dbReference type="InterPro" id="IPR002088">
    <property type="entry name" value="Prenyl_trans_a"/>
</dbReference>
<reference evidence="6 7" key="1">
    <citation type="journal article" date="2024" name="Proc. Natl. Acad. Sci. U.S.A.">
        <title>The genetic regulatory architecture and epigenomic basis for age-related changes in rattlesnake venom.</title>
        <authorList>
            <person name="Hogan M.P."/>
            <person name="Holding M.L."/>
            <person name="Nystrom G.S."/>
            <person name="Colston T.J."/>
            <person name="Bartlett D.A."/>
            <person name="Mason A.J."/>
            <person name="Ellsworth S.A."/>
            <person name="Rautsaw R.M."/>
            <person name="Lawrence K.C."/>
            <person name="Strickland J.L."/>
            <person name="He B."/>
            <person name="Fraser P."/>
            <person name="Margres M.J."/>
            <person name="Gilbert D.M."/>
            <person name="Gibbs H.L."/>
            <person name="Parkinson C.L."/>
            <person name="Rokyta D.R."/>
        </authorList>
    </citation>
    <scope>NUCLEOTIDE SEQUENCE [LARGE SCALE GENOMIC DNA]</scope>
    <source>
        <strain evidence="6">DRR0105</strain>
    </source>
</reference>
<dbReference type="GO" id="GO:0008318">
    <property type="term" value="F:protein prenyltransferase activity"/>
    <property type="evidence" value="ECO:0007669"/>
    <property type="project" value="InterPro"/>
</dbReference>
<keyword evidence="7" id="KW-1185">Reference proteome</keyword>
<dbReference type="EMBL" id="JAOTOJ010000002">
    <property type="protein sequence ID" value="KAK9408192.1"/>
    <property type="molecule type" value="Genomic_DNA"/>
</dbReference>
<dbReference type="SUPFAM" id="SSF48439">
    <property type="entry name" value="Protein prenylyltransferase"/>
    <property type="match status" value="1"/>
</dbReference>
<evidence type="ECO:0000256" key="2">
    <source>
        <dbReference type="ARBA" id="ARBA00022602"/>
    </source>
</evidence>
<evidence type="ECO:0000313" key="6">
    <source>
        <dbReference type="EMBL" id="KAK9408192.1"/>
    </source>
</evidence>
<dbReference type="Proteomes" id="UP001474421">
    <property type="component" value="Unassembled WGS sequence"/>
</dbReference>